<dbReference type="AlphaFoldDB" id="H5XKG1"/>
<dbReference type="Proteomes" id="UP000002791">
    <property type="component" value="Chromosome"/>
</dbReference>
<keyword evidence="2" id="KW-1185">Reference proteome</keyword>
<evidence type="ECO:0000313" key="2">
    <source>
        <dbReference type="Proteomes" id="UP000002791"/>
    </source>
</evidence>
<dbReference type="EMBL" id="CM001440">
    <property type="protein sequence ID" value="EHR59794.1"/>
    <property type="molecule type" value="Genomic_DNA"/>
</dbReference>
<accession>H5XKG1</accession>
<evidence type="ECO:0000313" key="1">
    <source>
        <dbReference type="EMBL" id="EHR59794.1"/>
    </source>
</evidence>
<dbReference type="HOGENOM" id="CLU_070742_0_0_11"/>
<dbReference type="STRING" id="882082.SaccyDRAFT_0875"/>
<protein>
    <recommendedName>
        <fullName evidence="3">DUF559 domain-containing protein</fullName>
    </recommendedName>
</protein>
<sequence length="299" mass="32841">MLSVAQLRALGVHPSTITKRCRPGGPWRRLAPGVVLLGTGEPTRHQLLQATTAYLGPDSVITGLDALRTYGVRLPPPTAVRALVPAHRRLTPPAFVSLERTARLPVPVDIEGLPYAPPVRATIDAARQEADPDLLRRVLALPVQEGLCTIEELGDELEKGNQRGSAAVRVQLRTLARTDLSDLRRTARQLVRRCPLPPPRWDTTVFTRDRCRLGSVDAWWDDVGLAWSVTTTGAPASRGAKDERDRLALTSVGVVLVRTTPSMVRHHSEFVIAELVRGFRQAARRPRPRVLSEARVIAA</sequence>
<name>H5XKG1_9PSEU</name>
<reference evidence="1 2" key="1">
    <citation type="submission" date="2011-11" db="EMBL/GenBank/DDBJ databases">
        <title>The Noncontiguous Finished sequence of Saccharomonospora cyanea NA-134.</title>
        <authorList>
            <consortium name="US DOE Joint Genome Institute"/>
            <person name="Lucas S."/>
            <person name="Han J."/>
            <person name="Lapidus A."/>
            <person name="Cheng J.-F."/>
            <person name="Goodwin L."/>
            <person name="Pitluck S."/>
            <person name="Peters L."/>
            <person name="Ovchinnikova G."/>
            <person name="Lu M."/>
            <person name="Detter J.C."/>
            <person name="Han C."/>
            <person name="Tapia R."/>
            <person name="Land M."/>
            <person name="Hauser L."/>
            <person name="Kyrpides N."/>
            <person name="Ivanova N."/>
            <person name="Pagani I."/>
            <person name="Brambilla E.-M."/>
            <person name="Klenk H.-P."/>
            <person name="Woyke T."/>
        </authorList>
    </citation>
    <scope>NUCLEOTIDE SEQUENCE [LARGE SCALE GENOMIC DNA]</scope>
    <source>
        <strain evidence="1 2">NA-134</strain>
    </source>
</reference>
<proteinExistence type="predicted"/>
<gene>
    <name evidence="1" type="ORF">SaccyDRAFT_0875</name>
</gene>
<dbReference type="RefSeq" id="WP_005453926.1">
    <property type="nucleotide sequence ID" value="NZ_CM001440.1"/>
</dbReference>
<evidence type="ECO:0008006" key="3">
    <source>
        <dbReference type="Google" id="ProtNLM"/>
    </source>
</evidence>
<organism evidence="1 2">
    <name type="scientific">Saccharomonospora cyanea NA-134</name>
    <dbReference type="NCBI Taxonomy" id="882082"/>
    <lineage>
        <taxon>Bacteria</taxon>
        <taxon>Bacillati</taxon>
        <taxon>Actinomycetota</taxon>
        <taxon>Actinomycetes</taxon>
        <taxon>Pseudonocardiales</taxon>
        <taxon>Pseudonocardiaceae</taxon>
        <taxon>Saccharomonospora</taxon>
    </lineage>
</organism>
<dbReference type="eggNOG" id="ENOG5033QES">
    <property type="taxonomic scope" value="Bacteria"/>
</dbReference>